<dbReference type="AlphaFoldDB" id="A0A1A9A369"/>
<dbReference type="STRING" id="261654.GA0070611_4807"/>
<keyword evidence="2" id="KW-1185">Reference proteome</keyword>
<accession>A0A1A9A369</accession>
<dbReference type="Proteomes" id="UP000199385">
    <property type="component" value="Chromosome I"/>
</dbReference>
<gene>
    <name evidence="1" type="ORF">GA0070611_4807</name>
</gene>
<proteinExistence type="predicted"/>
<organism evidence="1 2">
    <name type="scientific">Micromonospora auratinigra</name>
    <dbReference type="NCBI Taxonomy" id="261654"/>
    <lineage>
        <taxon>Bacteria</taxon>
        <taxon>Bacillati</taxon>
        <taxon>Actinomycetota</taxon>
        <taxon>Actinomycetes</taxon>
        <taxon>Micromonosporales</taxon>
        <taxon>Micromonosporaceae</taxon>
        <taxon>Micromonospora</taxon>
    </lineage>
</organism>
<dbReference type="OrthoDB" id="3295697at2"/>
<evidence type="ECO:0000313" key="2">
    <source>
        <dbReference type="Proteomes" id="UP000199385"/>
    </source>
</evidence>
<reference evidence="2" key="1">
    <citation type="submission" date="2016-06" db="EMBL/GenBank/DDBJ databases">
        <authorList>
            <person name="Varghese N."/>
            <person name="Submissions Spin"/>
        </authorList>
    </citation>
    <scope>NUCLEOTIDE SEQUENCE [LARGE SCALE GENOMIC DNA]</scope>
    <source>
        <strain evidence="2">DSM 44815</strain>
    </source>
</reference>
<name>A0A1A9A369_9ACTN</name>
<dbReference type="PATRIC" id="fig|261654.4.peg.4874"/>
<evidence type="ECO:0000313" key="1">
    <source>
        <dbReference type="EMBL" id="SBT50537.1"/>
    </source>
</evidence>
<protein>
    <submittedName>
        <fullName evidence="1">Uncharacterized protein</fullName>
    </submittedName>
</protein>
<dbReference type="RefSeq" id="WP_091668352.1">
    <property type="nucleotide sequence ID" value="NZ_LT594323.1"/>
</dbReference>
<sequence>MGHVFARLTGYGMVLVPNWPYRFERQSDGSDDMRVTRWTPDGPRHVVVRPGHPVDAGDVVEVTHDPDQGAQWFIETSLFRTVWPPDFTVESSHDPDDHTAFYLHGSDESMIFPQGPVPRARLNDPAALVAAGQTIIGSQVGDDGISVVELAYEHDAEPWWQGYWLVEYSQDHFLVITAQARQPQRADTRAAAAAVAASLAVGPPRG</sequence>
<dbReference type="EMBL" id="LT594323">
    <property type="protein sequence ID" value="SBT50537.1"/>
    <property type="molecule type" value="Genomic_DNA"/>
</dbReference>